<organism evidence="2 3">
    <name type="scientific">Diutina rugosa</name>
    <name type="common">Yeast</name>
    <name type="synonym">Candida rugosa</name>
    <dbReference type="NCBI Taxonomy" id="5481"/>
    <lineage>
        <taxon>Eukaryota</taxon>
        <taxon>Fungi</taxon>
        <taxon>Dikarya</taxon>
        <taxon>Ascomycota</taxon>
        <taxon>Saccharomycotina</taxon>
        <taxon>Pichiomycetes</taxon>
        <taxon>Debaryomycetaceae</taxon>
        <taxon>Diutina</taxon>
    </lineage>
</organism>
<dbReference type="GeneID" id="54782511"/>
<proteinExistence type="predicted"/>
<protein>
    <recommendedName>
        <fullName evidence="1">AB hydrolase-1 domain-containing protein</fullName>
    </recommendedName>
</protein>
<dbReference type="InterPro" id="IPR000073">
    <property type="entry name" value="AB_hydrolase_1"/>
</dbReference>
<dbReference type="InterPro" id="IPR050228">
    <property type="entry name" value="Carboxylesterase_BioH"/>
</dbReference>
<dbReference type="Pfam" id="PF12697">
    <property type="entry name" value="Abhydrolase_6"/>
    <property type="match status" value="1"/>
</dbReference>
<dbReference type="VEuPathDB" id="FungiDB:DIURU_003860"/>
<gene>
    <name evidence="2" type="ORF">DIURU_003860</name>
</gene>
<dbReference type="AlphaFoldDB" id="A0A642UJS7"/>
<dbReference type="RefSeq" id="XP_034011325.1">
    <property type="nucleotide sequence ID" value="XM_034156669.1"/>
</dbReference>
<accession>A0A642UJS7</accession>
<evidence type="ECO:0000313" key="3">
    <source>
        <dbReference type="Proteomes" id="UP000449547"/>
    </source>
</evidence>
<dbReference type="Proteomes" id="UP000449547">
    <property type="component" value="Unassembled WGS sequence"/>
</dbReference>
<dbReference type="EMBL" id="SWFT01000113">
    <property type="protein sequence ID" value="KAA8900279.1"/>
    <property type="molecule type" value="Genomic_DNA"/>
</dbReference>
<dbReference type="PANTHER" id="PTHR43194:SF2">
    <property type="entry name" value="PEROXISOMAL MEMBRANE PROTEIN LPX1"/>
    <property type="match status" value="1"/>
</dbReference>
<keyword evidence="3" id="KW-1185">Reference proteome</keyword>
<dbReference type="PANTHER" id="PTHR43194">
    <property type="entry name" value="HYDROLASE ALPHA/BETA FOLD FAMILY"/>
    <property type="match status" value="1"/>
</dbReference>
<dbReference type="OMA" id="WFDNALD"/>
<name>A0A642UJS7_DIURU</name>
<feature type="domain" description="AB hydrolase-1" evidence="1">
    <location>
        <begin position="50"/>
        <end position="324"/>
    </location>
</feature>
<comment type="caution">
    <text evidence="2">The sequence shown here is derived from an EMBL/GenBank/DDBJ whole genome shotgun (WGS) entry which is preliminary data.</text>
</comment>
<dbReference type="Gene3D" id="3.40.50.1820">
    <property type="entry name" value="alpha/beta hydrolase"/>
    <property type="match status" value="1"/>
</dbReference>
<evidence type="ECO:0000259" key="1">
    <source>
        <dbReference type="Pfam" id="PF12697"/>
    </source>
</evidence>
<dbReference type="OrthoDB" id="94039at2759"/>
<evidence type="ECO:0000313" key="2">
    <source>
        <dbReference type="EMBL" id="KAA8900279.1"/>
    </source>
</evidence>
<dbReference type="InterPro" id="IPR029058">
    <property type="entry name" value="AB_hydrolase_fold"/>
</dbReference>
<reference evidence="2 3" key="1">
    <citation type="submission" date="2019-07" db="EMBL/GenBank/DDBJ databases">
        <title>Genome assembly of two rare yeast pathogens: Diutina rugosa and Trichomonascus ciferrii.</title>
        <authorList>
            <person name="Mixao V."/>
            <person name="Saus E."/>
            <person name="Hansen A."/>
            <person name="Lass-Flor C."/>
            <person name="Gabaldon T."/>
        </authorList>
    </citation>
    <scope>NUCLEOTIDE SEQUENCE [LARGE SCALE GENOMIC DNA]</scope>
    <source>
        <strain evidence="2 3">CBS 613</strain>
    </source>
</reference>
<dbReference type="SUPFAM" id="SSF53474">
    <property type="entry name" value="alpha/beta-Hydrolases"/>
    <property type="match status" value="1"/>
</dbReference>
<sequence length="377" mass="41927">MSYTIEKKTCAAYGPRAPRSTILPSDRLVQVYNKYKSTVPPQPGQVQLSFVFSHGTGMNKSVWHYHIDQLFQKSQRPNSGYYIDVCVSVDAVSHGDSALANEGKIGPVYWWDESGRDLLAVIRHENEVGDLVSAPDRRIITVGHSLGGNAAFMAGFFDPNVVDCAVTVDAVLYTEPSMRPRFTKIFKKIAGLLIDRFDTEDEVKLFYDMSFYNTMDKRVLNDFVADEIVTVVDDDEEVSYRTKASKFAQMATYLGSAYSLNLTMHAIQSYRTSVCHVTGNQATWNPPQSKPWVRSNLPEGKLVKTADIDGTHLVHGDNPDGMVQVLVELAQDRTKVAQTNIDQLKSQGSDRAKLLEVSEEKLYAADLVEVAAATAKL</sequence>